<dbReference type="PANTHER" id="PTHR35791">
    <property type="entry name" value="UPF0754 MEMBRANE PROTEIN YHEB"/>
    <property type="match status" value="1"/>
</dbReference>
<keyword evidence="3" id="KW-1185">Reference proteome</keyword>
<keyword evidence="1" id="KW-1133">Transmembrane helix</keyword>
<keyword evidence="1" id="KW-0812">Transmembrane</keyword>
<protein>
    <recommendedName>
        <fullName evidence="4">DUF445 family protein</fullName>
    </recommendedName>
</protein>
<comment type="caution">
    <text evidence="2">The sequence shown here is derived from an EMBL/GenBank/DDBJ whole genome shotgun (WGS) entry which is preliminary data.</text>
</comment>
<evidence type="ECO:0000256" key="1">
    <source>
        <dbReference type="SAM" id="Phobius"/>
    </source>
</evidence>
<accession>A0ABV3FW60</accession>
<dbReference type="PANTHER" id="PTHR35791:SF1">
    <property type="entry name" value="UPF0754 MEMBRANE PROTEIN YHEB"/>
    <property type="match status" value="1"/>
</dbReference>
<feature type="transmembrane region" description="Helical" evidence="1">
    <location>
        <begin position="518"/>
        <end position="539"/>
    </location>
</feature>
<dbReference type="EMBL" id="JBFAKC010000008">
    <property type="protein sequence ID" value="MEV0709661.1"/>
    <property type="molecule type" value="Genomic_DNA"/>
</dbReference>
<reference evidence="2 3" key="1">
    <citation type="submission" date="2024-06" db="EMBL/GenBank/DDBJ databases">
        <title>The Natural Products Discovery Center: Release of the First 8490 Sequenced Strains for Exploring Actinobacteria Biosynthetic Diversity.</title>
        <authorList>
            <person name="Kalkreuter E."/>
            <person name="Kautsar S.A."/>
            <person name="Yang D."/>
            <person name="Bader C.D."/>
            <person name="Teijaro C.N."/>
            <person name="Fluegel L."/>
            <person name="Davis C.M."/>
            <person name="Simpson J.R."/>
            <person name="Lauterbach L."/>
            <person name="Steele A.D."/>
            <person name="Gui C."/>
            <person name="Meng S."/>
            <person name="Li G."/>
            <person name="Viehrig K."/>
            <person name="Ye F."/>
            <person name="Su P."/>
            <person name="Kiefer A.F."/>
            <person name="Nichols A."/>
            <person name="Cepeda A.J."/>
            <person name="Yan W."/>
            <person name="Fan B."/>
            <person name="Jiang Y."/>
            <person name="Adhikari A."/>
            <person name="Zheng C.-J."/>
            <person name="Schuster L."/>
            <person name="Cowan T.M."/>
            <person name="Smanski M.J."/>
            <person name="Chevrette M.G."/>
            <person name="De Carvalho L.P.S."/>
            <person name="Shen B."/>
        </authorList>
    </citation>
    <scope>NUCLEOTIDE SEQUENCE [LARGE SCALE GENOMIC DNA]</scope>
    <source>
        <strain evidence="2 3">NPDC050403</strain>
    </source>
</reference>
<dbReference type="Proteomes" id="UP001551695">
    <property type="component" value="Unassembled WGS sequence"/>
</dbReference>
<evidence type="ECO:0000313" key="3">
    <source>
        <dbReference type="Proteomes" id="UP001551695"/>
    </source>
</evidence>
<feature type="transmembrane region" description="Helical" evidence="1">
    <location>
        <begin position="348"/>
        <end position="367"/>
    </location>
</feature>
<proteinExistence type="predicted"/>
<sequence length="548" mass="60777">MPSERVCLPKIIVRQPSRYAEHGVLGATPVHIRATPRRNVVVAIVAAAAPSCDITVAHCDRYLRLTAVGAASDPTRLDSSQWGPARPGVLVWGAGEAADHRLYLQEGVVLENIFGIHPTILLELVTIPLFTGVIGYITNWTGILMLFKPIAFHGVRLPGLRAVFPFLPKRIQVLPLLSYDGRIGWQGIVPSRADKMASIAVDKGLAKLGSVADFYRELEPDKLAEHLTSIADAQIRDIVEEILRREHPQFWYNLPTQVREMVHARVKQQLPEILLELTNELGANIDQLIDVKQMVIRYFQARPHLLNTLFQVLGAKELRFMQNFGFYFGAPMGVVLVGVLHLTGWSSLVVLPIGGVIIGWVVNYVGLNMIFAPAYPKWWCPWRQGLLIKRQDEITAGYAELVSSQVMTVANIGDELLNGPRSDRTMQMLEDTLRPAADRALGAARPAVKFMLGSREYDSLQSTLTTEAMGIAPIAFADPEFNVRQGKQINDYIAKQMSALSPNDFVDMLRAAIKQDEWLLFLHGGVLGLFAGYAHILIFGTGVATTWL</sequence>
<dbReference type="RefSeq" id="WP_232840044.1">
    <property type="nucleotide sequence ID" value="NZ_JBFAKC010000008.1"/>
</dbReference>
<gene>
    <name evidence="2" type="ORF">AB0I48_19030</name>
</gene>
<feature type="transmembrane region" description="Helical" evidence="1">
    <location>
        <begin position="324"/>
        <end position="342"/>
    </location>
</feature>
<name>A0ABV3FW60_9NOCA</name>
<organism evidence="2 3">
    <name type="scientific">Nocardia aurea</name>
    <dbReference type="NCBI Taxonomy" id="2144174"/>
    <lineage>
        <taxon>Bacteria</taxon>
        <taxon>Bacillati</taxon>
        <taxon>Actinomycetota</taxon>
        <taxon>Actinomycetes</taxon>
        <taxon>Mycobacteriales</taxon>
        <taxon>Nocardiaceae</taxon>
        <taxon>Nocardia</taxon>
    </lineage>
</organism>
<evidence type="ECO:0008006" key="4">
    <source>
        <dbReference type="Google" id="ProtNLM"/>
    </source>
</evidence>
<keyword evidence="1" id="KW-0472">Membrane</keyword>
<evidence type="ECO:0000313" key="2">
    <source>
        <dbReference type="EMBL" id="MEV0709661.1"/>
    </source>
</evidence>